<dbReference type="InterPro" id="IPR025709">
    <property type="entry name" value="Leu_tRNA-synth_edit"/>
</dbReference>
<dbReference type="InterPro" id="IPR002302">
    <property type="entry name" value="Leu-tRNA-ligase"/>
</dbReference>
<dbReference type="GO" id="GO:0006429">
    <property type="term" value="P:leucyl-tRNA aminoacylation"/>
    <property type="evidence" value="ECO:0007669"/>
    <property type="project" value="UniProtKB-UniRule"/>
</dbReference>
<reference evidence="16" key="1">
    <citation type="submission" date="2014-11" db="EMBL/GenBank/DDBJ databases">
        <authorList>
            <person name="Zhu J."/>
            <person name="Qi W."/>
            <person name="Song R."/>
        </authorList>
    </citation>
    <scope>NUCLEOTIDE SEQUENCE</scope>
</reference>
<evidence type="ECO:0000256" key="1">
    <source>
        <dbReference type="ARBA" id="ARBA00005594"/>
    </source>
</evidence>
<dbReference type="InterPro" id="IPR014729">
    <property type="entry name" value="Rossmann-like_a/b/a_fold"/>
</dbReference>
<reference evidence="16" key="2">
    <citation type="journal article" date="2015" name="ISME J.">
        <title>A new class of marine Euryarchaeota group II from the Mediterranean deep chlorophyll maximum.</title>
        <authorList>
            <person name="Martin-Cuadrado A.B."/>
            <person name="Garcia-Heredia I."/>
            <person name="Molto A.G."/>
            <person name="Lopez-Ubeda R."/>
            <person name="Kimes N."/>
            <person name="Lopez-Garcia P."/>
            <person name="Moreira D."/>
            <person name="Rodriguez-Valera F."/>
        </authorList>
    </citation>
    <scope>NUCLEOTIDE SEQUENCE</scope>
</reference>
<dbReference type="PANTHER" id="PTHR43740">
    <property type="entry name" value="LEUCYL-TRNA SYNTHETASE"/>
    <property type="match status" value="1"/>
</dbReference>
<feature type="domain" description="Aminoacyl-tRNA synthetase class Ia" evidence="12">
    <location>
        <begin position="605"/>
        <end position="642"/>
    </location>
</feature>
<comment type="similarity">
    <text evidence="1 11">Belongs to the class-I aminoacyl-tRNA synthetase family.</text>
</comment>
<dbReference type="GO" id="GO:0004823">
    <property type="term" value="F:leucine-tRNA ligase activity"/>
    <property type="evidence" value="ECO:0007669"/>
    <property type="project" value="UniProtKB-UniRule"/>
</dbReference>
<dbReference type="PROSITE" id="PS00178">
    <property type="entry name" value="AA_TRNA_LIGASE_I"/>
    <property type="match status" value="1"/>
</dbReference>
<dbReference type="Pfam" id="PF13603">
    <property type="entry name" value="tRNA-synt_1_2"/>
    <property type="match status" value="1"/>
</dbReference>
<dbReference type="AlphaFoldDB" id="A0A1B1TFZ6"/>
<dbReference type="Pfam" id="PF08264">
    <property type="entry name" value="Anticodon_1"/>
    <property type="match status" value="1"/>
</dbReference>
<dbReference type="EMBL" id="KP211927">
    <property type="protein sequence ID" value="ANV81198.1"/>
    <property type="molecule type" value="Genomic_DNA"/>
</dbReference>
<keyword evidence="4 11" id="KW-0436">Ligase</keyword>
<dbReference type="EC" id="6.1.1.4" evidence="2 10"/>
<dbReference type="PRINTS" id="PR00985">
    <property type="entry name" value="TRNASYNTHLEU"/>
</dbReference>
<dbReference type="GO" id="GO:0005829">
    <property type="term" value="C:cytosol"/>
    <property type="evidence" value="ECO:0007669"/>
    <property type="project" value="TreeGrafter"/>
</dbReference>
<dbReference type="GO" id="GO:0002161">
    <property type="term" value="F:aminoacyl-tRNA deacylase activity"/>
    <property type="evidence" value="ECO:0007669"/>
    <property type="project" value="InterPro"/>
</dbReference>
<dbReference type="NCBIfam" id="TIGR00396">
    <property type="entry name" value="leuS_bact"/>
    <property type="match status" value="1"/>
</dbReference>
<keyword evidence="5 11" id="KW-0547">Nucleotide-binding</keyword>
<evidence type="ECO:0000256" key="6">
    <source>
        <dbReference type="ARBA" id="ARBA00022840"/>
    </source>
</evidence>
<proteinExistence type="inferred from homology"/>
<evidence type="ECO:0000256" key="3">
    <source>
        <dbReference type="ARBA" id="ARBA00022490"/>
    </source>
</evidence>
<dbReference type="InterPro" id="IPR002300">
    <property type="entry name" value="aa-tRNA-synth_Ia"/>
</dbReference>
<evidence type="ECO:0000256" key="4">
    <source>
        <dbReference type="ARBA" id="ARBA00022598"/>
    </source>
</evidence>
<evidence type="ECO:0000256" key="10">
    <source>
        <dbReference type="NCBIfam" id="TIGR00396"/>
    </source>
</evidence>
<name>A0A1B1TFZ6_9ARCH</name>
<evidence type="ECO:0000256" key="5">
    <source>
        <dbReference type="ARBA" id="ARBA00022741"/>
    </source>
</evidence>
<dbReference type="InterPro" id="IPR009008">
    <property type="entry name" value="Val/Leu/Ile-tRNA-synth_edit"/>
</dbReference>
<dbReference type="InterPro" id="IPR013155">
    <property type="entry name" value="M/V/L/I-tRNA-synth_anticd-bd"/>
</dbReference>
<feature type="domain" description="Methionyl/Valyl/Leucyl/Isoleucyl-tRNA synthetase anticodon-binding" evidence="13">
    <location>
        <begin position="677"/>
        <end position="800"/>
    </location>
</feature>
<evidence type="ECO:0000259" key="14">
    <source>
        <dbReference type="Pfam" id="PF09334"/>
    </source>
</evidence>
<evidence type="ECO:0000259" key="15">
    <source>
        <dbReference type="Pfam" id="PF13603"/>
    </source>
</evidence>
<dbReference type="Gene3D" id="1.10.730.10">
    <property type="entry name" value="Isoleucyl-tRNA Synthetase, Domain 1"/>
    <property type="match status" value="1"/>
</dbReference>
<dbReference type="FunFam" id="3.40.50.620:FF:000003">
    <property type="entry name" value="Leucine--tRNA ligase"/>
    <property type="match status" value="1"/>
</dbReference>
<dbReference type="InterPro" id="IPR009080">
    <property type="entry name" value="tRNAsynth_Ia_anticodon-bd"/>
</dbReference>
<evidence type="ECO:0000259" key="12">
    <source>
        <dbReference type="Pfam" id="PF00133"/>
    </source>
</evidence>
<dbReference type="SUPFAM" id="SSF47323">
    <property type="entry name" value="Anticodon-binding domain of a subclass of class I aminoacyl-tRNA synthetases"/>
    <property type="match status" value="1"/>
</dbReference>
<keyword evidence="7 11" id="KW-0648">Protein biosynthesis</keyword>
<keyword evidence="8 11" id="KW-0030">Aminoacyl-tRNA synthetase</keyword>
<evidence type="ECO:0000256" key="11">
    <source>
        <dbReference type="RuleBase" id="RU363035"/>
    </source>
</evidence>
<feature type="domain" description="Aminoacyl-tRNA synthetase class Ia" evidence="12">
    <location>
        <begin position="415"/>
        <end position="571"/>
    </location>
</feature>
<evidence type="ECO:0000256" key="8">
    <source>
        <dbReference type="ARBA" id="ARBA00023146"/>
    </source>
</evidence>
<dbReference type="InterPro" id="IPR015413">
    <property type="entry name" value="Methionyl/Leucyl_tRNA_Synth"/>
</dbReference>
<comment type="catalytic activity">
    <reaction evidence="9">
        <text>tRNA(Leu) + L-leucine + ATP = L-leucyl-tRNA(Leu) + AMP + diphosphate</text>
        <dbReference type="Rhea" id="RHEA:11688"/>
        <dbReference type="Rhea" id="RHEA-COMP:9613"/>
        <dbReference type="Rhea" id="RHEA-COMP:9622"/>
        <dbReference type="ChEBI" id="CHEBI:30616"/>
        <dbReference type="ChEBI" id="CHEBI:33019"/>
        <dbReference type="ChEBI" id="CHEBI:57427"/>
        <dbReference type="ChEBI" id="CHEBI:78442"/>
        <dbReference type="ChEBI" id="CHEBI:78494"/>
        <dbReference type="ChEBI" id="CHEBI:456215"/>
        <dbReference type="EC" id="6.1.1.4"/>
    </reaction>
</comment>
<feature type="domain" description="Methionyl/Leucyl tRNA synthetase" evidence="14">
    <location>
        <begin position="35"/>
        <end position="174"/>
    </location>
</feature>
<dbReference type="CDD" id="cd00812">
    <property type="entry name" value="LeuRS_core"/>
    <property type="match status" value="1"/>
</dbReference>
<organism evidence="16">
    <name type="scientific">uncultured Poseidoniia archaeon</name>
    <dbReference type="NCBI Taxonomy" id="1697135"/>
    <lineage>
        <taxon>Archaea</taxon>
        <taxon>Methanobacteriati</taxon>
        <taxon>Thermoplasmatota</taxon>
        <taxon>Candidatus Poseidoniia</taxon>
        <taxon>environmental samples</taxon>
    </lineage>
</organism>
<evidence type="ECO:0000256" key="2">
    <source>
        <dbReference type="ARBA" id="ARBA00013164"/>
    </source>
</evidence>
<dbReference type="SUPFAM" id="SSF50677">
    <property type="entry name" value="ValRS/IleRS/LeuRS editing domain"/>
    <property type="match status" value="1"/>
</dbReference>
<dbReference type="SUPFAM" id="SSF52374">
    <property type="entry name" value="Nucleotidylyl transferase"/>
    <property type="match status" value="1"/>
</dbReference>
<accession>A0A1B1TFZ6</accession>
<protein>
    <recommendedName>
        <fullName evidence="2 10">Leucine--tRNA ligase</fullName>
        <ecNumber evidence="2 10">6.1.1.4</ecNumber>
    </recommendedName>
</protein>
<dbReference type="Gene3D" id="3.30.2320.20">
    <property type="entry name" value="Class I aminoacyl-tRNA synthetases (RS)"/>
    <property type="match status" value="1"/>
</dbReference>
<evidence type="ECO:0000256" key="9">
    <source>
        <dbReference type="ARBA" id="ARBA00047469"/>
    </source>
</evidence>
<dbReference type="FunFam" id="3.40.50.620:FF:000056">
    <property type="entry name" value="Leucine--tRNA ligase"/>
    <property type="match status" value="1"/>
</dbReference>
<dbReference type="Pfam" id="PF09334">
    <property type="entry name" value="tRNA-synt_1g"/>
    <property type="match status" value="1"/>
</dbReference>
<dbReference type="PANTHER" id="PTHR43740:SF2">
    <property type="entry name" value="LEUCINE--TRNA LIGASE, MITOCHONDRIAL"/>
    <property type="match status" value="1"/>
</dbReference>
<dbReference type="Pfam" id="PF00133">
    <property type="entry name" value="tRNA-synt_1"/>
    <property type="match status" value="2"/>
</dbReference>
<feature type="domain" description="Leucyl-tRNA synthetase editing" evidence="15">
    <location>
        <begin position="214"/>
        <end position="402"/>
    </location>
</feature>
<evidence type="ECO:0000313" key="16">
    <source>
        <dbReference type="EMBL" id="ANV81198.1"/>
    </source>
</evidence>
<dbReference type="Gene3D" id="3.40.50.620">
    <property type="entry name" value="HUPs"/>
    <property type="match status" value="2"/>
</dbReference>
<evidence type="ECO:0000259" key="13">
    <source>
        <dbReference type="Pfam" id="PF08264"/>
    </source>
</evidence>
<dbReference type="GO" id="GO:0005524">
    <property type="term" value="F:ATP binding"/>
    <property type="evidence" value="ECO:0007669"/>
    <property type="project" value="UniProtKB-KW"/>
</dbReference>
<keyword evidence="6 11" id="KW-0067">ATP-binding</keyword>
<sequence>MSVDEVYWQKKWTDSKIFEAKISDDKPPFYCLEMYPYPSGKMHMGHVRNYSIGDAVARYKRMMGYDVLYPMGFDSFGMPAENAAIKEGGHPYDITEKNMASITEQIKRMGFSYDWSKMVKSHDPNYYKWNQWFFTKFMENGLAYQEFAPVNWCNPCNTVLANEQIKAGRCWRCNGPVIQKEMKQWFLDTPKYAQELVDGLDDIEFPENVAAMQKDWIGRSEGAEIIFTVEDSGEEIKVFTTRPDTVFGVTFITLAPEHELSKSFAKGTEFESGWQELYDEVSVMTEFDRIKNMNKKKGAPLGKNAIHPLTGEKIPIWTGNFVIASYGTGAVMAVPAHDERDYDFAKKYGIKIKRALAMEENVQPEEEMKKAETELGWMVNSPIEGFNGLYGDEGKSAVIEALEKEGNGNKTINWKIRPWLVSRQRYWGTPIPVIHCTECGVVPVPEDQLPVILPRNVTFGKGNPLATCEEFVNVECPKCGIQARRETDTMDTFVDSSWYFMRYTDAQNNSECFSKDVVNHWMNVDFYCGGIEHAQMHLIYARFWTKALRDLGLHSIDEPFNELLCQGMVNKQAPWCESCSITLPVDNIGLPCPQCGDQLGLRSAKMSKSLGNTVSPEDMIEKFGADTVRLFILFAANPTAGMDWSDTALEANHRVMLQLLTIPNQILSWGNEKKDIDQWLEARMKQRVVEFQSSMDIYDLRRAVEISHYELIKDMNWYIRRGGNNGDLGKQLLSIWSHLLSVSTPHIAEEWWRTLGNETMIANTVYSPLERLSDTEQSILDDEYVMRNILENARKVKSIAERHLDGAAKTLTLTISPIWKRTLANMAIEFVNDGGNVKSFMEVLKQSELAELENSGEIFGFWGKKMLPQIFKWDDKSKMLISGAMDELELLSKRKDFLKSELKLDDVIVISSEDSKDQSGRINSAMPLSPAIIYA</sequence>
<keyword evidence="3" id="KW-0963">Cytoplasm</keyword>
<evidence type="ECO:0000256" key="7">
    <source>
        <dbReference type="ARBA" id="ARBA00022917"/>
    </source>
</evidence>
<dbReference type="Gene3D" id="1.10.10.720">
    <property type="entry name" value="leucyl-tRNA synthetase"/>
    <property type="match status" value="1"/>
</dbReference>
<dbReference type="InterPro" id="IPR001412">
    <property type="entry name" value="aa-tRNA-synth_I_CS"/>
</dbReference>